<evidence type="ECO:0000259" key="9">
    <source>
        <dbReference type="Pfam" id="PF01035"/>
    </source>
</evidence>
<dbReference type="InterPro" id="IPR036388">
    <property type="entry name" value="WH-like_DNA-bd_sf"/>
</dbReference>
<comment type="catalytic activity">
    <reaction evidence="1 8">
        <text>a 4-O-methyl-thymidine in DNA + L-cysteinyl-[protein] = a thymidine in DNA + S-methyl-L-cysteinyl-[protein]</text>
        <dbReference type="Rhea" id="RHEA:53428"/>
        <dbReference type="Rhea" id="RHEA-COMP:10131"/>
        <dbReference type="Rhea" id="RHEA-COMP:10132"/>
        <dbReference type="Rhea" id="RHEA-COMP:13555"/>
        <dbReference type="Rhea" id="RHEA-COMP:13556"/>
        <dbReference type="ChEBI" id="CHEBI:29950"/>
        <dbReference type="ChEBI" id="CHEBI:82612"/>
        <dbReference type="ChEBI" id="CHEBI:137386"/>
        <dbReference type="ChEBI" id="CHEBI:137387"/>
        <dbReference type="EC" id="2.1.1.63"/>
    </reaction>
</comment>
<evidence type="ECO:0000256" key="2">
    <source>
        <dbReference type="ARBA" id="ARBA00022490"/>
    </source>
</evidence>
<evidence type="ECO:0000256" key="8">
    <source>
        <dbReference type="HAMAP-Rule" id="MF_00772"/>
    </source>
</evidence>
<proteinExistence type="inferred from homology"/>
<name>A0ABP8E5N3_9MICO</name>
<keyword evidence="3 8" id="KW-0489">Methyltransferase</keyword>
<dbReference type="Proteomes" id="UP001501594">
    <property type="component" value="Unassembled WGS sequence"/>
</dbReference>
<feature type="active site" description="Nucleophile; methyl group acceptor" evidence="8">
    <location>
        <position position="133"/>
    </location>
</feature>
<comment type="function">
    <text evidence="8">Involved in the cellular defense against the biological effects of O6-methylguanine (O6-MeG) and O4-methylthymine (O4-MeT) in DNA. Repairs the methylated nucleobase in DNA by stoichiometrically transferring the methyl group to a cysteine residue in the enzyme. This is a suicide reaction: the enzyme is irreversibly inactivated.</text>
</comment>
<comment type="similarity">
    <text evidence="8">Belongs to the MGMT family.</text>
</comment>
<keyword evidence="6 8" id="KW-0234">DNA repair</keyword>
<comment type="catalytic activity">
    <reaction evidence="7 8">
        <text>a 6-O-methyl-2'-deoxyguanosine in DNA + L-cysteinyl-[protein] = S-methyl-L-cysteinyl-[protein] + a 2'-deoxyguanosine in DNA</text>
        <dbReference type="Rhea" id="RHEA:24000"/>
        <dbReference type="Rhea" id="RHEA-COMP:10131"/>
        <dbReference type="Rhea" id="RHEA-COMP:10132"/>
        <dbReference type="Rhea" id="RHEA-COMP:11367"/>
        <dbReference type="Rhea" id="RHEA-COMP:11368"/>
        <dbReference type="ChEBI" id="CHEBI:29950"/>
        <dbReference type="ChEBI" id="CHEBI:82612"/>
        <dbReference type="ChEBI" id="CHEBI:85445"/>
        <dbReference type="ChEBI" id="CHEBI:85448"/>
        <dbReference type="EC" id="2.1.1.63"/>
    </reaction>
</comment>
<dbReference type="CDD" id="cd06445">
    <property type="entry name" value="ATase"/>
    <property type="match status" value="1"/>
</dbReference>
<dbReference type="Pfam" id="PF02870">
    <property type="entry name" value="Methyltransf_1N"/>
    <property type="match status" value="1"/>
</dbReference>
<dbReference type="PANTHER" id="PTHR10815">
    <property type="entry name" value="METHYLATED-DNA--PROTEIN-CYSTEINE METHYLTRANSFERASE"/>
    <property type="match status" value="1"/>
</dbReference>
<organism evidence="11 12">
    <name type="scientific">Frondihabitans peucedani</name>
    <dbReference type="NCBI Taxonomy" id="598626"/>
    <lineage>
        <taxon>Bacteria</taxon>
        <taxon>Bacillati</taxon>
        <taxon>Actinomycetota</taxon>
        <taxon>Actinomycetes</taxon>
        <taxon>Micrococcales</taxon>
        <taxon>Microbacteriaceae</taxon>
        <taxon>Frondihabitans</taxon>
    </lineage>
</organism>
<evidence type="ECO:0000256" key="5">
    <source>
        <dbReference type="ARBA" id="ARBA00022763"/>
    </source>
</evidence>
<evidence type="ECO:0000313" key="12">
    <source>
        <dbReference type="Proteomes" id="UP001501594"/>
    </source>
</evidence>
<dbReference type="InterPro" id="IPR023546">
    <property type="entry name" value="MGMT"/>
</dbReference>
<dbReference type="NCBIfam" id="TIGR00589">
    <property type="entry name" value="ogt"/>
    <property type="match status" value="1"/>
</dbReference>
<evidence type="ECO:0000313" key="11">
    <source>
        <dbReference type="EMBL" id="GAA4267540.1"/>
    </source>
</evidence>
<reference evidence="12" key="1">
    <citation type="journal article" date="2019" name="Int. J. Syst. Evol. Microbiol.">
        <title>The Global Catalogue of Microorganisms (GCM) 10K type strain sequencing project: providing services to taxonomists for standard genome sequencing and annotation.</title>
        <authorList>
            <consortium name="The Broad Institute Genomics Platform"/>
            <consortium name="The Broad Institute Genome Sequencing Center for Infectious Disease"/>
            <person name="Wu L."/>
            <person name="Ma J."/>
        </authorList>
    </citation>
    <scope>NUCLEOTIDE SEQUENCE [LARGE SCALE GENOMIC DNA]</scope>
    <source>
        <strain evidence="12">JCM 17442</strain>
    </source>
</reference>
<dbReference type="RefSeq" id="WP_344797903.1">
    <property type="nucleotide sequence ID" value="NZ_BAABAU010000004.1"/>
</dbReference>
<comment type="subcellular location">
    <subcellularLocation>
        <location evidence="8">Cytoplasm</location>
    </subcellularLocation>
</comment>
<dbReference type="Gene3D" id="1.10.10.10">
    <property type="entry name" value="Winged helix-like DNA-binding domain superfamily/Winged helix DNA-binding domain"/>
    <property type="match status" value="1"/>
</dbReference>
<dbReference type="InterPro" id="IPR008332">
    <property type="entry name" value="MethylG_MeTrfase_N"/>
</dbReference>
<comment type="caution">
    <text evidence="11">The sequence shown here is derived from an EMBL/GenBank/DDBJ whole genome shotgun (WGS) entry which is preliminary data.</text>
</comment>
<keyword evidence="2 8" id="KW-0963">Cytoplasm</keyword>
<keyword evidence="5 8" id="KW-0227">DNA damage</keyword>
<keyword evidence="12" id="KW-1185">Reference proteome</keyword>
<dbReference type="EMBL" id="BAABAU010000004">
    <property type="protein sequence ID" value="GAA4267540.1"/>
    <property type="molecule type" value="Genomic_DNA"/>
</dbReference>
<comment type="miscellaneous">
    <text evidence="8">This enzyme catalyzes only one turnover and therefore is not strictly catalytic. According to one definition, an enzyme is a biocatalyst that acts repeatedly and over many reaction cycles.</text>
</comment>
<dbReference type="InterPro" id="IPR036631">
    <property type="entry name" value="MGMT_N_sf"/>
</dbReference>
<dbReference type="PROSITE" id="PS00374">
    <property type="entry name" value="MGMT"/>
    <property type="match status" value="1"/>
</dbReference>
<dbReference type="InterPro" id="IPR001497">
    <property type="entry name" value="MethylDNA_cys_MeTrfase_AS"/>
</dbReference>
<dbReference type="PANTHER" id="PTHR10815:SF5">
    <property type="entry name" value="METHYLATED-DNA--PROTEIN-CYSTEINE METHYLTRANSFERASE"/>
    <property type="match status" value="1"/>
</dbReference>
<dbReference type="EC" id="2.1.1.63" evidence="8"/>
<evidence type="ECO:0000256" key="3">
    <source>
        <dbReference type="ARBA" id="ARBA00022603"/>
    </source>
</evidence>
<accession>A0ABP8E5N3</accession>
<dbReference type="Pfam" id="PF01035">
    <property type="entry name" value="DNA_binding_1"/>
    <property type="match status" value="1"/>
</dbReference>
<gene>
    <name evidence="11" type="ORF">GCM10022256_31520</name>
</gene>
<evidence type="ECO:0000259" key="10">
    <source>
        <dbReference type="Pfam" id="PF02870"/>
    </source>
</evidence>
<evidence type="ECO:0000256" key="1">
    <source>
        <dbReference type="ARBA" id="ARBA00001286"/>
    </source>
</evidence>
<dbReference type="Gene3D" id="3.30.160.70">
    <property type="entry name" value="Methylated DNA-protein cysteine methyltransferase domain"/>
    <property type="match status" value="1"/>
</dbReference>
<keyword evidence="4 8" id="KW-0808">Transferase</keyword>
<evidence type="ECO:0000256" key="6">
    <source>
        <dbReference type="ARBA" id="ARBA00023204"/>
    </source>
</evidence>
<feature type="domain" description="Methylguanine DNA methyltransferase ribonuclease-like" evidence="10">
    <location>
        <begin position="1"/>
        <end position="78"/>
    </location>
</feature>
<protein>
    <recommendedName>
        <fullName evidence="8">Methylated-DNA--protein-cysteine methyltransferase</fullName>
        <ecNumber evidence="8">2.1.1.63</ecNumber>
    </recommendedName>
    <alternativeName>
        <fullName evidence="8">6-O-methylguanine-DNA methyltransferase</fullName>
        <shortName evidence="8">MGMT</shortName>
    </alternativeName>
    <alternativeName>
        <fullName evidence="8">O-6-methylguanine-DNA-alkyltransferase</fullName>
    </alternativeName>
</protein>
<feature type="domain" description="Methylated-DNA-[protein]-cysteine S-methyltransferase DNA binding" evidence="9">
    <location>
        <begin position="82"/>
        <end position="162"/>
    </location>
</feature>
<dbReference type="InterPro" id="IPR014048">
    <property type="entry name" value="MethylDNA_cys_MeTrfase_DNA-bd"/>
</dbReference>
<dbReference type="SUPFAM" id="SSF53155">
    <property type="entry name" value="Methylated DNA-protein cysteine methyltransferase domain"/>
    <property type="match status" value="1"/>
</dbReference>
<evidence type="ECO:0000256" key="7">
    <source>
        <dbReference type="ARBA" id="ARBA00049348"/>
    </source>
</evidence>
<dbReference type="HAMAP" id="MF_00772">
    <property type="entry name" value="OGT"/>
    <property type="match status" value="1"/>
</dbReference>
<evidence type="ECO:0000256" key="4">
    <source>
        <dbReference type="ARBA" id="ARBA00022679"/>
    </source>
</evidence>
<sequence length="179" mass="18914">MSYTVIESPIGDLTLVADDDTSALRALYMVEHRHAPGVETFAERLAGSGARRVFGQVTRQLDEYFAGDREAFDLPLAPVGTAFQLAVWQQLRAIPFGQTRTYGEIAAGLGNPKAVRAVGLANGRNPLSIVVPCHRVIGASGAMTGFGGGVERKEYLLRLEGALRGGVVSSGAAPLSLFA</sequence>
<dbReference type="SUPFAM" id="SSF46767">
    <property type="entry name" value="Methylated DNA-protein cysteine methyltransferase, C-terminal domain"/>
    <property type="match status" value="1"/>
</dbReference>
<dbReference type="InterPro" id="IPR036217">
    <property type="entry name" value="MethylDNA_cys_MeTrfase_DNAb"/>
</dbReference>